<organism evidence="1 2">
    <name type="scientific">Henosepilachna vigintioctopunctata</name>
    <dbReference type="NCBI Taxonomy" id="420089"/>
    <lineage>
        <taxon>Eukaryota</taxon>
        <taxon>Metazoa</taxon>
        <taxon>Ecdysozoa</taxon>
        <taxon>Arthropoda</taxon>
        <taxon>Hexapoda</taxon>
        <taxon>Insecta</taxon>
        <taxon>Pterygota</taxon>
        <taxon>Neoptera</taxon>
        <taxon>Endopterygota</taxon>
        <taxon>Coleoptera</taxon>
        <taxon>Polyphaga</taxon>
        <taxon>Cucujiformia</taxon>
        <taxon>Coccinelloidea</taxon>
        <taxon>Coccinellidae</taxon>
        <taxon>Epilachninae</taxon>
        <taxon>Epilachnini</taxon>
        <taxon>Henosepilachna</taxon>
    </lineage>
</organism>
<name>A0AAW1UE82_9CUCU</name>
<accession>A0AAW1UE82</accession>
<gene>
    <name evidence="1" type="ORF">WA026_014324</name>
</gene>
<comment type="caution">
    <text evidence="1">The sequence shown here is derived from an EMBL/GenBank/DDBJ whole genome shotgun (WGS) entry which is preliminary data.</text>
</comment>
<dbReference type="Proteomes" id="UP001431783">
    <property type="component" value="Unassembled WGS sequence"/>
</dbReference>
<dbReference type="AlphaFoldDB" id="A0AAW1UE82"/>
<protein>
    <recommendedName>
        <fullName evidence="3">Secreted protein</fullName>
    </recommendedName>
</protein>
<reference evidence="1 2" key="1">
    <citation type="submission" date="2023-03" db="EMBL/GenBank/DDBJ databases">
        <title>Genome insight into feeding habits of ladybird beetles.</title>
        <authorList>
            <person name="Li H.-S."/>
            <person name="Huang Y.-H."/>
            <person name="Pang H."/>
        </authorList>
    </citation>
    <scope>NUCLEOTIDE SEQUENCE [LARGE SCALE GENOMIC DNA]</scope>
    <source>
        <strain evidence="1">SYSU_2023b</strain>
        <tissue evidence="1">Whole body</tissue>
    </source>
</reference>
<keyword evidence="2" id="KW-1185">Reference proteome</keyword>
<evidence type="ECO:0000313" key="2">
    <source>
        <dbReference type="Proteomes" id="UP001431783"/>
    </source>
</evidence>
<proteinExistence type="predicted"/>
<sequence length="112" mass="12779">MNLSRFSCVLLAVSLNSEHKHQQNVESGQETDLFNYRTEAGNCFFVERQLSSIDPNCGGEFASKPNARGIISVKHVFLEKNVMIQLFLKPNCCQEHYIHSVSIGDRLRYDKT</sequence>
<dbReference type="EMBL" id="JARQZJ010000067">
    <property type="protein sequence ID" value="KAK9880973.1"/>
    <property type="molecule type" value="Genomic_DNA"/>
</dbReference>
<evidence type="ECO:0008006" key="3">
    <source>
        <dbReference type="Google" id="ProtNLM"/>
    </source>
</evidence>
<evidence type="ECO:0000313" key="1">
    <source>
        <dbReference type="EMBL" id="KAK9880973.1"/>
    </source>
</evidence>